<comment type="caution">
    <text evidence="2">The sequence shown here is derived from an EMBL/GenBank/DDBJ whole genome shotgun (WGS) entry which is preliminary data.</text>
</comment>
<organism evidence="2 3">
    <name type="scientific">Cryptosporidium canis</name>
    <dbReference type="NCBI Taxonomy" id="195482"/>
    <lineage>
        <taxon>Eukaryota</taxon>
        <taxon>Sar</taxon>
        <taxon>Alveolata</taxon>
        <taxon>Apicomplexa</taxon>
        <taxon>Conoidasida</taxon>
        <taxon>Coccidia</taxon>
        <taxon>Eucoccidiorida</taxon>
        <taxon>Eimeriorina</taxon>
        <taxon>Cryptosporidiidae</taxon>
        <taxon>Cryptosporidium</taxon>
    </lineage>
</organism>
<reference evidence="2" key="1">
    <citation type="submission" date="2022-10" db="EMBL/GenBank/DDBJ databases">
        <title>Adaptive evolution leads to modifications in subtelomeric GC content in a zoonotic Cryptosporidium species.</title>
        <authorList>
            <person name="Li J."/>
            <person name="Feng Y."/>
            <person name="Xiao L."/>
        </authorList>
    </citation>
    <scope>NUCLEOTIDE SEQUENCE</scope>
    <source>
        <strain evidence="2">25894</strain>
    </source>
</reference>
<dbReference type="EMBL" id="JAPCXB010000090">
    <property type="protein sequence ID" value="KAJ1608802.1"/>
    <property type="molecule type" value="Genomic_DNA"/>
</dbReference>
<evidence type="ECO:0000313" key="3">
    <source>
        <dbReference type="Proteomes" id="UP001071777"/>
    </source>
</evidence>
<sequence length="206" mass="23528">MVFYLFLEYFWIIVACKANRVISIRSSSVSEIESPDSISNQLGECSIQLSFSELQKKIDVCSSLIFQANSELVTAKSKLSKKSTEPKDNEEVEELTRRVDEINLECNRFVDLLLLKRIYRFDGISVTDVIKDVSQVGEKLDEMVKGFVITEGNAAFIRSLISKTKCNNFRTNEHCKILTGKLLYYMAVTPKEVVENFENVKITNKD</sequence>
<protein>
    <submittedName>
        <fullName evidence="2">Uncharacterized protein</fullName>
    </submittedName>
</protein>
<evidence type="ECO:0000256" key="1">
    <source>
        <dbReference type="SAM" id="SignalP"/>
    </source>
</evidence>
<proteinExistence type="predicted"/>
<feature type="signal peptide" evidence="1">
    <location>
        <begin position="1"/>
        <end position="18"/>
    </location>
</feature>
<accession>A0ABQ8P587</accession>
<gene>
    <name evidence="2" type="ORF">OJ252_2412</name>
</gene>
<feature type="chain" id="PRO_5046777415" evidence="1">
    <location>
        <begin position="19"/>
        <end position="206"/>
    </location>
</feature>
<dbReference type="Proteomes" id="UP001071777">
    <property type="component" value="Unassembled WGS sequence"/>
</dbReference>
<keyword evidence="3" id="KW-1185">Reference proteome</keyword>
<evidence type="ECO:0000313" key="2">
    <source>
        <dbReference type="EMBL" id="KAJ1608802.1"/>
    </source>
</evidence>
<keyword evidence="1" id="KW-0732">Signal</keyword>
<name>A0ABQ8P587_9CRYT</name>